<organism evidence="1 2">
    <name type="scientific">Protopolystoma xenopodis</name>
    <dbReference type="NCBI Taxonomy" id="117903"/>
    <lineage>
        <taxon>Eukaryota</taxon>
        <taxon>Metazoa</taxon>
        <taxon>Spiralia</taxon>
        <taxon>Lophotrochozoa</taxon>
        <taxon>Platyhelminthes</taxon>
        <taxon>Monogenea</taxon>
        <taxon>Polyopisthocotylea</taxon>
        <taxon>Polystomatidea</taxon>
        <taxon>Polystomatidae</taxon>
        <taxon>Protopolystoma</taxon>
    </lineage>
</organism>
<dbReference type="SUPFAM" id="SSF81631">
    <property type="entry name" value="PAP/OAS1 substrate-binding domain"/>
    <property type="match status" value="1"/>
</dbReference>
<gene>
    <name evidence="1" type="ORF">PXEA_LOCUS37878</name>
</gene>
<dbReference type="Proteomes" id="UP000784294">
    <property type="component" value="Unassembled WGS sequence"/>
</dbReference>
<accession>A0A3S5BA65</accession>
<keyword evidence="2" id="KW-1185">Reference proteome</keyword>
<dbReference type="OrthoDB" id="407432at2759"/>
<reference evidence="1" key="1">
    <citation type="submission" date="2018-11" db="EMBL/GenBank/DDBJ databases">
        <authorList>
            <consortium name="Pathogen Informatics"/>
        </authorList>
    </citation>
    <scope>NUCLEOTIDE SEQUENCE</scope>
</reference>
<sequence length="71" mass="8287">MLILAYLDLPESGTFDGSTLLLLLIFYLQHTKPPVLPNLHDLTRKHMPYLPNNLIREVSFLTLYLPCRTYK</sequence>
<protein>
    <submittedName>
        <fullName evidence="1">Uncharacterized protein</fullName>
    </submittedName>
</protein>
<comment type="caution">
    <text evidence="1">The sequence shown here is derived from an EMBL/GenBank/DDBJ whole genome shotgun (WGS) entry which is preliminary data.</text>
</comment>
<evidence type="ECO:0000313" key="2">
    <source>
        <dbReference type="Proteomes" id="UP000784294"/>
    </source>
</evidence>
<dbReference type="AlphaFoldDB" id="A0A3S5BA65"/>
<proteinExistence type="predicted"/>
<dbReference type="Gene3D" id="1.10.1410.10">
    <property type="match status" value="1"/>
</dbReference>
<evidence type="ECO:0000313" key="1">
    <source>
        <dbReference type="EMBL" id="VEL44438.1"/>
    </source>
</evidence>
<dbReference type="EMBL" id="CAAALY010299124">
    <property type="protein sequence ID" value="VEL44438.1"/>
    <property type="molecule type" value="Genomic_DNA"/>
</dbReference>
<name>A0A3S5BA65_9PLAT</name>